<protein>
    <submittedName>
        <fullName evidence="8 10">Ring finger protein 214</fullName>
    </submittedName>
</protein>
<dbReference type="CDD" id="cd16477">
    <property type="entry name" value="RING-H2_RNF214"/>
    <property type="match status" value="1"/>
</dbReference>
<dbReference type="Bgee" id="ENSXETG00000003750">
    <property type="expression patterns" value="Expressed in ovary and 12 other cell types or tissues"/>
</dbReference>
<dbReference type="AGR" id="Xenbase:XB-GENE-982528"/>
<dbReference type="Reactome" id="R-XTR-983168">
    <property type="pathway name" value="Antigen processing: Ubiquitination &amp; Proteasome degradation"/>
</dbReference>
<evidence type="ECO:0000256" key="1">
    <source>
        <dbReference type="ARBA" id="ARBA00022723"/>
    </source>
</evidence>
<evidence type="ECO:0000256" key="3">
    <source>
        <dbReference type="ARBA" id="ARBA00022833"/>
    </source>
</evidence>
<dbReference type="OMA" id="HRECIRC"/>
<sequence>MIKMDLESDANVQKESSTEDSSDQVHSLDDASAATCVTGEETDLASLNKMAEDRMPESSDANSMELEEDIPNIFQIYEIQSSDRKEIVSMVESEKTDALGSGLERGYVEKKEDKEDVIPDLENVDPVRNPSTELMDALQMDREKNSVVQKSDRKIVHAVYRLGKKTYRESGCDSGVRTRCIAIQTDKTDEDDPEFGIHISVQTDSGSDSQTQTELSQCISVQTDSLNEDETLFGILNECPAVQMDDEGNENESHFDAECASVQVTEGEDHSGMYNECISVQTDFENKSELASGIDTHCISVQTDHENETKSNSGIQAQDVPVQTDYETLEFGIHVAIQTDYRMKDAETSTEKNTEQILKELMNQRDQLKDNYQVVLDRQTQTERQLQVQIKQLKQQWEEEMQNHQEMLKSIQDITLRKEEARKKMDKERKDQSQKEQDLRADLERLQSKSQQLQLEHKELENKIVTLLAEQTKEKEQWDTELDLLKKLDNEMRQSALQEAIRASEAEVLSLESRRDLLLASLEEAENEAEVTLFRLRAAPRTLELIKLEQRWDGRLEGIRLMKANLREQFGAQIQQVKNGSKLSSLQSILAPNLPPPPSDTSLLLHKIAVTPLQVPSHSISISSSDTFRPQPHVPPSFLQPTPLLSGVPASFAGAVPVMARASSAADLSGSCEAPVPPSTEKISKIMEKLQARFPQCSQPHLTGILQQIKLARGTLSGLTVEELCSHVASRLTDAPEARSRVTLQPGNSRPSYQNPPGAPTYPPQSQGAFTGQPPMVSGPRKLCLICQKFVQPSDVQPMSCSHAMHRECIRFWAPNNQFNCCPFCPSQR</sequence>
<accession>A0A803K0X9</accession>
<reference evidence="10" key="3">
    <citation type="submission" date="2025-04" db="UniProtKB">
        <authorList>
            <consortium name="RefSeq"/>
        </authorList>
    </citation>
    <scope>IDENTIFICATION</scope>
    <source>
        <strain evidence="10">Nigerian</strain>
        <tissue evidence="10">Liver and blood</tissue>
    </source>
</reference>
<feature type="region of interest" description="Disordered" evidence="6">
    <location>
        <begin position="736"/>
        <end position="773"/>
    </location>
</feature>
<evidence type="ECO:0000256" key="4">
    <source>
        <dbReference type="PROSITE-ProRule" id="PRU00175"/>
    </source>
</evidence>
<evidence type="ECO:0000313" key="10">
    <source>
        <dbReference type="RefSeq" id="XP_012822478.1"/>
    </source>
</evidence>
<reference evidence="8" key="1">
    <citation type="journal article" date="2010" name="Science">
        <title>The genome of the Western clawed frog Xenopus tropicalis.</title>
        <authorList>
            <person name="Hellsten U."/>
            <person name="Harland R.M."/>
            <person name="Gilchrist M.J."/>
            <person name="Hendrix D."/>
            <person name="Jurka J."/>
            <person name="Kapitonov V."/>
            <person name="Ovcharenko I."/>
            <person name="Putnam N.H."/>
            <person name="Shu S."/>
            <person name="Taher L."/>
            <person name="Blitz I.L."/>
            <person name="Blumberg B."/>
            <person name="Dichmann D.S."/>
            <person name="Dubchak I."/>
            <person name="Amaya E."/>
            <person name="Detter J.C."/>
            <person name="Fletcher R."/>
            <person name="Gerhard D.S."/>
            <person name="Goodstein D."/>
            <person name="Graves T."/>
            <person name="Grigoriev I.V."/>
            <person name="Grimwood J."/>
            <person name="Kawashima T."/>
            <person name="Lindquist E."/>
            <person name="Lucas S.M."/>
            <person name="Mead P.E."/>
            <person name="Mitros T."/>
            <person name="Ogino H."/>
            <person name="Ohta Y."/>
            <person name="Poliakov A.V."/>
            <person name="Pollet N."/>
            <person name="Robert J."/>
            <person name="Salamov A."/>
            <person name="Sater A.K."/>
            <person name="Schmutz J."/>
            <person name="Terry A."/>
            <person name="Vize P.D."/>
            <person name="Warren W.C."/>
            <person name="Wells D."/>
            <person name="Wills A."/>
            <person name="Wilson R.K."/>
            <person name="Zimmerman L.B."/>
            <person name="Zorn A.M."/>
            <person name="Grainger R."/>
            <person name="Grammer T."/>
            <person name="Khokha M.K."/>
            <person name="Richardson P.M."/>
            <person name="Rokhsar D.S."/>
        </authorList>
    </citation>
    <scope>NUCLEOTIDE SEQUENCE [LARGE SCALE GENOMIC DNA]</scope>
    <source>
        <strain evidence="8">Nigerian</strain>
    </source>
</reference>
<evidence type="ECO:0000313" key="11">
    <source>
        <dbReference type="Xenbase" id="XB-GENE-982528"/>
    </source>
</evidence>
<evidence type="ECO:0000259" key="7">
    <source>
        <dbReference type="PROSITE" id="PS50089"/>
    </source>
</evidence>
<keyword evidence="9" id="KW-1185">Reference proteome</keyword>
<keyword evidence="1" id="KW-0479">Metal-binding</keyword>
<dbReference type="Xenbase" id="XB-GENE-982528">
    <property type="gene designation" value="rnf214"/>
</dbReference>
<dbReference type="Pfam" id="PF24525">
    <property type="entry name" value="TTC3"/>
    <property type="match status" value="1"/>
</dbReference>
<evidence type="ECO:0000313" key="8">
    <source>
        <dbReference type="Ensembl" id="ENSXETP00000113929"/>
    </source>
</evidence>
<dbReference type="InterPro" id="IPR056870">
    <property type="entry name" value="TTC3/DZIP3/RBM44-like_helical"/>
</dbReference>
<organism evidence="8">
    <name type="scientific">Xenopus tropicalis</name>
    <name type="common">Western clawed frog</name>
    <name type="synonym">Silurana tropicalis</name>
    <dbReference type="NCBI Taxonomy" id="8364"/>
    <lineage>
        <taxon>Eukaryota</taxon>
        <taxon>Metazoa</taxon>
        <taxon>Chordata</taxon>
        <taxon>Craniata</taxon>
        <taxon>Vertebrata</taxon>
        <taxon>Euteleostomi</taxon>
        <taxon>Amphibia</taxon>
        <taxon>Batrachia</taxon>
        <taxon>Anura</taxon>
        <taxon>Pipoidea</taxon>
        <taxon>Pipidae</taxon>
        <taxon>Xenopodinae</taxon>
        <taxon>Xenopus</taxon>
        <taxon>Silurana</taxon>
    </lineage>
</organism>
<keyword evidence="3" id="KW-0862">Zinc</keyword>
<dbReference type="SMART" id="SM00184">
    <property type="entry name" value="RING"/>
    <property type="match status" value="1"/>
</dbReference>
<evidence type="ECO:0000256" key="6">
    <source>
        <dbReference type="SAM" id="MobiDB-lite"/>
    </source>
</evidence>
<gene>
    <name evidence="8 10 11" type="primary">rnf214</name>
</gene>
<feature type="region of interest" description="Disordered" evidence="6">
    <location>
        <begin position="1"/>
        <end position="62"/>
    </location>
</feature>
<dbReference type="Pfam" id="PF24905">
    <property type="entry name" value="TTC3_9th"/>
    <property type="match status" value="1"/>
</dbReference>
<dbReference type="RefSeq" id="XP_012822478.1">
    <property type="nucleotide sequence ID" value="XM_012967024.2"/>
</dbReference>
<reference evidence="8" key="2">
    <citation type="submission" date="2021-03" db="UniProtKB">
        <authorList>
            <consortium name="Ensembl"/>
        </authorList>
    </citation>
    <scope>IDENTIFICATION</scope>
</reference>
<evidence type="ECO:0000313" key="9">
    <source>
        <dbReference type="Proteomes" id="UP000008143"/>
    </source>
</evidence>
<dbReference type="AlphaFoldDB" id="A0A803K0X9"/>
<dbReference type="PANTHER" id="PTHR15727:SF3">
    <property type="entry name" value="RING FINGER PROTEIN 214"/>
    <property type="match status" value="1"/>
</dbReference>
<dbReference type="GeneTree" id="ENSGT00940000159470"/>
<dbReference type="GeneID" id="100379742"/>
<feature type="domain" description="RING-type" evidence="7">
    <location>
        <begin position="784"/>
        <end position="825"/>
    </location>
</feature>
<dbReference type="Proteomes" id="UP000008143">
    <property type="component" value="Chromosome 7"/>
</dbReference>
<dbReference type="Gene3D" id="3.30.40.10">
    <property type="entry name" value="Zinc/RING finger domain, C3HC4 (zinc finger)"/>
    <property type="match status" value="1"/>
</dbReference>
<dbReference type="CTD" id="257160"/>
<dbReference type="InterPro" id="IPR001841">
    <property type="entry name" value="Znf_RING"/>
</dbReference>
<dbReference type="PANTHER" id="PTHR15727">
    <property type="entry name" value="RING FINGER PROTEIN 214"/>
    <property type="match status" value="1"/>
</dbReference>
<keyword evidence="2 4" id="KW-0863">Zinc-finger</keyword>
<keyword evidence="5" id="KW-0175">Coiled coil</keyword>
<name>A0A803K0X9_XENTR</name>
<proteinExistence type="predicted"/>
<dbReference type="PROSITE" id="PS50089">
    <property type="entry name" value="ZF_RING_2"/>
    <property type="match status" value="1"/>
</dbReference>
<feature type="coiled-coil region" evidence="5">
    <location>
        <begin position="351"/>
        <end position="528"/>
    </location>
</feature>
<evidence type="ECO:0000256" key="2">
    <source>
        <dbReference type="ARBA" id="ARBA00022771"/>
    </source>
</evidence>
<dbReference type="InterPro" id="IPR027267">
    <property type="entry name" value="AH/BAR_dom_sf"/>
</dbReference>
<dbReference type="InterPro" id="IPR056872">
    <property type="entry name" value="TTC3/DZIP3-like_helical"/>
</dbReference>
<dbReference type="SUPFAM" id="SSF57850">
    <property type="entry name" value="RING/U-box"/>
    <property type="match status" value="1"/>
</dbReference>
<feature type="compositionally biased region" description="Polar residues" evidence="6">
    <location>
        <begin position="742"/>
        <end position="755"/>
    </location>
</feature>
<dbReference type="SUPFAM" id="SSF103657">
    <property type="entry name" value="BAR/IMD domain-like"/>
    <property type="match status" value="1"/>
</dbReference>
<dbReference type="Ensembl" id="ENSXETT00000109779">
    <property type="protein sequence ID" value="ENSXETP00000113929"/>
    <property type="gene ID" value="ENSXETG00000003750"/>
</dbReference>
<dbReference type="OrthoDB" id="9834380at2759"/>
<dbReference type="InterPro" id="IPR013083">
    <property type="entry name" value="Znf_RING/FYVE/PHD"/>
</dbReference>
<dbReference type="GO" id="GO:0004842">
    <property type="term" value="F:ubiquitin-protein transferase activity"/>
    <property type="evidence" value="ECO:0000318"/>
    <property type="project" value="GO_Central"/>
</dbReference>
<dbReference type="GO" id="GO:0008270">
    <property type="term" value="F:zinc ion binding"/>
    <property type="evidence" value="ECO:0007669"/>
    <property type="project" value="UniProtKB-KW"/>
</dbReference>
<evidence type="ECO:0000256" key="5">
    <source>
        <dbReference type="SAM" id="Coils"/>
    </source>
</evidence>